<reference evidence="1" key="1">
    <citation type="submission" date="2018-05" db="EMBL/GenBank/DDBJ databases">
        <authorList>
            <person name="Lanie J.A."/>
            <person name="Ng W.-L."/>
            <person name="Kazmierczak K.M."/>
            <person name="Andrzejewski T.M."/>
            <person name="Davidsen T.M."/>
            <person name="Wayne K.J."/>
            <person name="Tettelin H."/>
            <person name="Glass J.I."/>
            <person name="Rusch D."/>
            <person name="Podicherti R."/>
            <person name="Tsui H.-C.T."/>
            <person name="Winkler M.E."/>
        </authorList>
    </citation>
    <scope>NUCLEOTIDE SEQUENCE</scope>
</reference>
<accession>A0A382EPR3</accession>
<dbReference type="AlphaFoldDB" id="A0A382EPR3"/>
<evidence type="ECO:0000313" key="1">
    <source>
        <dbReference type="EMBL" id="SVB52730.1"/>
    </source>
</evidence>
<gene>
    <name evidence="1" type="ORF">METZ01_LOCUS205584</name>
</gene>
<dbReference type="EMBL" id="UINC01045681">
    <property type="protein sequence ID" value="SVB52730.1"/>
    <property type="molecule type" value="Genomic_DNA"/>
</dbReference>
<name>A0A382EPR3_9ZZZZ</name>
<organism evidence="1">
    <name type="scientific">marine metagenome</name>
    <dbReference type="NCBI Taxonomy" id="408172"/>
    <lineage>
        <taxon>unclassified sequences</taxon>
        <taxon>metagenomes</taxon>
        <taxon>ecological metagenomes</taxon>
    </lineage>
</organism>
<sequence>MKATKHSYISKAGADHISAICEAFIKEEVMVK</sequence>
<proteinExistence type="predicted"/>
<protein>
    <submittedName>
        <fullName evidence="1">Uncharacterized protein</fullName>
    </submittedName>
</protein>